<gene>
    <name evidence="1" type="ORF">CC86DRAFT_188588</name>
</gene>
<organism evidence="1 2">
    <name type="scientific">Ophiobolus disseminans</name>
    <dbReference type="NCBI Taxonomy" id="1469910"/>
    <lineage>
        <taxon>Eukaryota</taxon>
        <taxon>Fungi</taxon>
        <taxon>Dikarya</taxon>
        <taxon>Ascomycota</taxon>
        <taxon>Pezizomycotina</taxon>
        <taxon>Dothideomycetes</taxon>
        <taxon>Pleosporomycetidae</taxon>
        <taxon>Pleosporales</taxon>
        <taxon>Pleosporineae</taxon>
        <taxon>Phaeosphaeriaceae</taxon>
        <taxon>Ophiobolus</taxon>
    </lineage>
</organism>
<evidence type="ECO:0000313" key="1">
    <source>
        <dbReference type="EMBL" id="KAF2829356.1"/>
    </source>
</evidence>
<accession>A0A6A7A842</accession>
<dbReference type="EMBL" id="MU006221">
    <property type="protein sequence ID" value="KAF2829356.1"/>
    <property type="molecule type" value="Genomic_DNA"/>
</dbReference>
<reference evidence="1" key="1">
    <citation type="journal article" date="2020" name="Stud. Mycol.">
        <title>101 Dothideomycetes genomes: a test case for predicting lifestyles and emergence of pathogens.</title>
        <authorList>
            <person name="Haridas S."/>
            <person name="Albert R."/>
            <person name="Binder M."/>
            <person name="Bloem J."/>
            <person name="Labutti K."/>
            <person name="Salamov A."/>
            <person name="Andreopoulos B."/>
            <person name="Baker S."/>
            <person name="Barry K."/>
            <person name="Bills G."/>
            <person name="Bluhm B."/>
            <person name="Cannon C."/>
            <person name="Castanera R."/>
            <person name="Culley D."/>
            <person name="Daum C."/>
            <person name="Ezra D."/>
            <person name="Gonzalez J."/>
            <person name="Henrissat B."/>
            <person name="Kuo A."/>
            <person name="Liang C."/>
            <person name="Lipzen A."/>
            <person name="Lutzoni F."/>
            <person name="Magnuson J."/>
            <person name="Mondo S."/>
            <person name="Nolan M."/>
            <person name="Ohm R."/>
            <person name="Pangilinan J."/>
            <person name="Park H.-J."/>
            <person name="Ramirez L."/>
            <person name="Alfaro M."/>
            <person name="Sun H."/>
            <person name="Tritt A."/>
            <person name="Yoshinaga Y."/>
            <person name="Zwiers L.-H."/>
            <person name="Turgeon B."/>
            <person name="Goodwin S."/>
            <person name="Spatafora J."/>
            <person name="Crous P."/>
            <person name="Grigoriev I."/>
        </authorList>
    </citation>
    <scope>NUCLEOTIDE SEQUENCE</scope>
    <source>
        <strain evidence="1">CBS 113818</strain>
    </source>
</reference>
<evidence type="ECO:0000313" key="2">
    <source>
        <dbReference type="Proteomes" id="UP000799424"/>
    </source>
</evidence>
<proteinExistence type="predicted"/>
<sequence length="287" mass="32984">MNALDHLVDFAALISSTVTPRHSQTFANDHQTFQQHNETKRSCEERLARSASIPENLYDTSSSSWTGKQEAASPEYYQETSLATYTHAQENKSSCSWTGKQEAISPEYYRETLPATYTHAQENLEKQEMRVDNRPQWYDQANSAPYPNRQLQVQTQFTRDHPLSAIHHYVPQNGSLYLFEGITPVSNEAYAPYPPPSHVLNHAEEARRLAMIDRRSYEYYCSDPRCGCLPLVPQAPHTADGHDQVQSGAFWYADPANYEPPTTETHNRWADMRMSEEQMRATNAQRY</sequence>
<name>A0A6A7A842_9PLEO</name>
<dbReference type="Proteomes" id="UP000799424">
    <property type="component" value="Unassembled WGS sequence"/>
</dbReference>
<dbReference type="AlphaFoldDB" id="A0A6A7A842"/>
<protein>
    <submittedName>
        <fullName evidence="1">Uncharacterized protein</fullName>
    </submittedName>
</protein>
<keyword evidence="2" id="KW-1185">Reference proteome</keyword>